<gene>
    <name evidence="8" type="ORF">CCM_00079</name>
</gene>
<evidence type="ECO:0000256" key="4">
    <source>
        <dbReference type="ARBA" id="ARBA00022827"/>
    </source>
</evidence>
<keyword evidence="5" id="KW-0521">NADP</keyword>
<comment type="cofactor">
    <cofactor evidence="1">
        <name>FAD</name>
        <dbReference type="ChEBI" id="CHEBI:57692"/>
    </cofactor>
</comment>
<dbReference type="Gene3D" id="3.50.50.60">
    <property type="entry name" value="FAD/NAD(P)-binding domain"/>
    <property type="match status" value="2"/>
</dbReference>
<dbReference type="SUPFAM" id="SSF51905">
    <property type="entry name" value="FAD/NAD(P)-binding domain"/>
    <property type="match status" value="2"/>
</dbReference>
<sequence>MRSRNASPHIGPWRNPARRVRHGTTRNYFDSGCSVWMSSPSRLSAPVPPASPLQKNKFSHIAIYEQRAATGGVWNTSHVSQEPGFSIPRTTPTSEHEYVVVEDGHDAGARVELVSPVYDNLETNIPHGLMSYTDLEFPAGTPLFPEHGTVLAYIQQYGRDVEHLVTFETQVRDVRKTTAEDGRLGWTVETKDLKSGVVSAKSYDAVVAASGHYSDPFVPDIPGIAEFEAVQPGAILHSKFYRRPEQFTGKKVVVVGNAASGIDISHQIATSAQLPVLISEKDVPGAPPAASNNWSRHVGQIVELLPVTRSVRFSSGRIEDGVDAVIFCTGYHYSFPFLGSLAPGITAPNGTYADHLWEHMLYAPDPTLALLVIPKRIVPFPFAEAQMAVIARIWAGRLNVPNQSERDAWVRRCGAESAPGARHTFGYPQDVDYINRLHALSGQARPDAERGLENDGAGKRSPYWGEELSWVRSQIFAIKVASRALGERRKECKTLADLGFDFQAAK</sequence>
<name>G3J752_CORMM</name>
<evidence type="ECO:0000313" key="8">
    <source>
        <dbReference type="EMBL" id="EGX95425.1"/>
    </source>
</evidence>
<accession>G3J752</accession>
<dbReference type="InterPro" id="IPR036188">
    <property type="entry name" value="FAD/NAD-bd_sf"/>
</dbReference>
<dbReference type="GO" id="GO:0004499">
    <property type="term" value="F:N,N-dimethylaniline monooxygenase activity"/>
    <property type="evidence" value="ECO:0007669"/>
    <property type="project" value="InterPro"/>
</dbReference>
<proteinExistence type="inferred from homology"/>
<dbReference type="FunCoup" id="G3J752">
    <property type="interactions" value="590"/>
</dbReference>
<evidence type="ECO:0000256" key="5">
    <source>
        <dbReference type="ARBA" id="ARBA00022857"/>
    </source>
</evidence>
<evidence type="ECO:0000256" key="6">
    <source>
        <dbReference type="ARBA" id="ARBA00023002"/>
    </source>
</evidence>
<keyword evidence="7 8" id="KW-0503">Monooxygenase</keyword>
<evidence type="ECO:0000256" key="1">
    <source>
        <dbReference type="ARBA" id="ARBA00001974"/>
    </source>
</evidence>
<evidence type="ECO:0000256" key="2">
    <source>
        <dbReference type="ARBA" id="ARBA00009183"/>
    </source>
</evidence>
<protein>
    <submittedName>
        <fullName evidence="8">Flavin dependent monooxygenase, putative</fullName>
    </submittedName>
</protein>
<dbReference type="VEuPathDB" id="FungiDB:CCM_00079"/>
<keyword evidence="6" id="KW-0560">Oxidoreductase</keyword>
<dbReference type="KEGG" id="cmt:CCM_00079"/>
<dbReference type="EMBL" id="JH126399">
    <property type="protein sequence ID" value="EGX95425.1"/>
    <property type="molecule type" value="Genomic_DNA"/>
</dbReference>
<dbReference type="FunFam" id="3.50.50.60:FF:000138">
    <property type="entry name" value="Flavin-containing monooxygenase"/>
    <property type="match status" value="1"/>
</dbReference>
<dbReference type="OMA" id="WFGQSHT"/>
<comment type="similarity">
    <text evidence="2">Belongs to the FMO family.</text>
</comment>
<evidence type="ECO:0000313" key="9">
    <source>
        <dbReference type="Proteomes" id="UP000001610"/>
    </source>
</evidence>
<keyword evidence="3" id="KW-0285">Flavoprotein</keyword>
<keyword evidence="9" id="KW-1185">Reference proteome</keyword>
<dbReference type="eggNOG" id="KOG1399">
    <property type="taxonomic scope" value="Eukaryota"/>
</dbReference>
<dbReference type="Proteomes" id="UP000001610">
    <property type="component" value="Unassembled WGS sequence"/>
</dbReference>
<organism evidence="8 9">
    <name type="scientific">Cordyceps militaris (strain CM01)</name>
    <name type="common">Caterpillar fungus</name>
    <dbReference type="NCBI Taxonomy" id="983644"/>
    <lineage>
        <taxon>Eukaryota</taxon>
        <taxon>Fungi</taxon>
        <taxon>Dikarya</taxon>
        <taxon>Ascomycota</taxon>
        <taxon>Pezizomycotina</taxon>
        <taxon>Sordariomycetes</taxon>
        <taxon>Hypocreomycetidae</taxon>
        <taxon>Hypocreales</taxon>
        <taxon>Cordycipitaceae</taxon>
        <taxon>Cordyceps</taxon>
    </lineage>
</organism>
<dbReference type="HOGENOM" id="CLU_006909_5_0_1"/>
<reference evidence="8 9" key="1">
    <citation type="journal article" date="2011" name="Genome Biol.">
        <title>Genome sequence of the insect pathogenic fungus Cordyceps militaris, a valued traditional Chinese medicine.</title>
        <authorList>
            <person name="Zheng P."/>
            <person name="Xia Y."/>
            <person name="Xiao G."/>
            <person name="Xiong C."/>
            <person name="Hu X."/>
            <person name="Zhang S."/>
            <person name="Zheng H."/>
            <person name="Huang Y."/>
            <person name="Zhou Y."/>
            <person name="Wang S."/>
            <person name="Zhao G.P."/>
            <person name="Liu X."/>
            <person name="St Leger R.J."/>
            <person name="Wang C."/>
        </authorList>
    </citation>
    <scope>NUCLEOTIDE SEQUENCE [LARGE SCALE GENOMIC DNA]</scope>
    <source>
        <strain evidence="8 9">CM01</strain>
    </source>
</reference>
<evidence type="ECO:0000256" key="3">
    <source>
        <dbReference type="ARBA" id="ARBA00022630"/>
    </source>
</evidence>
<dbReference type="AlphaFoldDB" id="G3J752"/>
<evidence type="ECO:0000256" key="7">
    <source>
        <dbReference type="ARBA" id="ARBA00023033"/>
    </source>
</evidence>
<dbReference type="Pfam" id="PF00743">
    <property type="entry name" value="FMO-like"/>
    <property type="match status" value="2"/>
</dbReference>
<dbReference type="InParanoid" id="G3J752"/>
<dbReference type="GeneID" id="18162114"/>
<dbReference type="GO" id="GO:0050660">
    <property type="term" value="F:flavin adenine dinucleotide binding"/>
    <property type="evidence" value="ECO:0007669"/>
    <property type="project" value="InterPro"/>
</dbReference>
<dbReference type="OrthoDB" id="66881at2759"/>
<dbReference type="RefSeq" id="XP_006665302.1">
    <property type="nucleotide sequence ID" value="XM_006665239.1"/>
</dbReference>
<dbReference type="PANTHER" id="PTHR23023">
    <property type="entry name" value="DIMETHYLANILINE MONOOXYGENASE"/>
    <property type="match status" value="1"/>
</dbReference>
<dbReference type="InterPro" id="IPR020946">
    <property type="entry name" value="Flavin_mOase-like"/>
</dbReference>
<dbReference type="InterPro" id="IPR050346">
    <property type="entry name" value="FMO-like"/>
</dbReference>
<keyword evidence="4" id="KW-0274">FAD</keyword>
<dbReference type="GO" id="GO:0050661">
    <property type="term" value="F:NADP binding"/>
    <property type="evidence" value="ECO:0007669"/>
    <property type="project" value="InterPro"/>
</dbReference>